<dbReference type="GO" id="GO:0000774">
    <property type="term" value="F:adenyl-nucleotide exchange factor activity"/>
    <property type="evidence" value="ECO:0007669"/>
    <property type="project" value="InterPro"/>
</dbReference>
<comment type="caution">
    <text evidence="5">The sequence shown here is derived from an EMBL/GenBank/DDBJ whole genome shotgun (WGS) entry which is preliminary data.</text>
</comment>
<dbReference type="CDD" id="cd00446">
    <property type="entry name" value="GrpE"/>
    <property type="match status" value="1"/>
</dbReference>
<evidence type="ECO:0000256" key="2">
    <source>
        <dbReference type="ARBA" id="ARBA00023186"/>
    </source>
</evidence>
<evidence type="ECO:0000256" key="3">
    <source>
        <dbReference type="HAMAP-Rule" id="MF_01151"/>
    </source>
</evidence>
<protein>
    <recommendedName>
        <fullName evidence="3">Protein GrpE</fullName>
    </recommendedName>
    <alternativeName>
        <fullName evidence="3">HSP-70 cofactor</fullName>
    </alternativeName>
</protein>
<dbReference type="Pfam" id="PF01025">
    <property type="entry name" value="GrpE"/>
    <property type="match status" value="1"/>
</dbReference>
<dbReference type="AlphaFoldDB" id="A0A0G1QEJ6"/>
<evidence type="ECO:0000313" key="5">
    <source>
        <dbReference type="EMBL" id="KKU43451.1"/>
    </source>
</evidence>
<dbReference type="InterPro" id="IPR009012">
    <property type="entry name" value="GrpE_head"/>
</dbReference>
<name>A0A0G1QEJ6_9BACT</name>
<dbReference type="Gene3D" id="2.30.22.10">
    <property type="entry name" value="Head domain of nucleotide exchange factor GrpE"/>
    <property type="match status" value="1"/>
</dbReference>
<keyword evidence="3" id="KW-0963">Cytoplasm</keyword>
<dbReference type="SUPFAM" id="SSF58014">
    <property type="entry name" value="Coiled-coil domain of nucleotide exchange factor GrpE"/>
    <property type="match status" value="1"/>
</dbReference>
<dbReference type="GO" id="GO:0051087">
    <property type="term" value="F:protein-folding chaperone binding"/>
    <property type="evidence" value="ECO:0007669"/>
    <property type="project" value="InterPro"/>
</dbReference>
<dbReference type="GO" id="GO:0005737">
    <property type="term" value="C:cytoplasm"/>
    <property type="evidence" value="ECO:0007669"/>
    <property type="project" value="UniProtKB-SubCell"/>
</dbReference>
<proteinExistence type="inferred from homology"/>
<comment type="function">
    <text evidence="3">Participates actively in the response to hyperosmotic and heat shock by preventing the aggregation of stress-denatured proteins, in association with DnaK and GrpE. It is the nucleotide exchange factor for DnaK and may function as a thermosensor. Unfolded proteins bind initially to DnaJ; upon interaction with the DnaJ-bound protein, DnaK hydrolyzes its bound ATP, resulting in the formation of a stable complex. GrpE releases ADP from DnaK; ATP binding to DnaK triggers the release of the substrate protein, thus completing the reaction cycle. Several rounds of ATP-dependent interactions between DnaJ, DnaK and GrpE are required for fully efficient folding.</text>
</comment>
<keyword evidence="3" id="KW-0346">Stress response</keyword>
<accession>A0A0G1QEJ6</accession>
<comment type="subcellular location">
    <subcellularLocation>
        <location evidence="3">Cytoplasm</location>
    </subcellularLocation>
</comment>
<evidence type="ECO:0000256" key="4">
    <source>
        <dbReference type="RuleBase" id="RU004478"/>
    </source>
</evidence>
<keyword evidence="2 3" id="KW-0143">Chaperone</keyword>
<reference evidence="5 6" key="1">
    <citation type="journal article" date="2015" name="Nature">
        <title>rRNA introns, odd ribosomes, and small enigmatic genomes across a large radiation of phyla.</title>
        <authorList>
            <person name="Brown C.T."/>
            <person name="Hug L.A."/>
            <person name="Thomas B.C."/>
            <person name="Sharon I."/>
            <person name="Castelle C.J."/>
            <person name="Singh A."/>
            <person name="Wilkins M.J."/>
            <person name="Williams K.H."/>
            <person name="Banfield J.F."/>
        </authorList>
    </citation>
    <scope>NUCLEOTIDE SEQUENCE [LARGE SCALE GENOMIC DNA]</scope>
</reference>
<dbReference type="PANTHER" id="PTHR21237">
    <property type="entry name" value="GRPE PROTEIN"/>
    <property type="match status" value="1"/>
</dbReference>
<evidence type="ECO:0000313" key="6">
    <source>
        <dbReference type="Proteomes" id="UP000034487"/>
    </source>
</evidence>
<evidence type="ECO:0000256" key="1">
    <source>
        <dbReference type="ARBA" id="ARBA00009054"/>
    </source>
</evidence>
<gene>
    <name evidence="3" type="primary">grpE</name>
    <name evidence="5" type="ORF">UX60_C0025G0006</name>
</gene>
<dbReference type="PANTHER" id="PTHR21237:SF23">
    <property type="entry name" value="GRPE PROTEIN HOMOLOG, MITOCHONDRIAL"/>
    <property type="match status" value="1"/>
</dbReference>
<dbReference type="EMBL" id="LCMV01000025">
    <property type="protein sequence ID" value="KKU43451.1"/>
    <property type="molecule type" value="Genomic_DNA"/>
</dbReference>
<comment type="subunit">
    <text evidence="3">Homodimer.</text>
</comment>
<organism evidence="5 6">
    <name type="scientific">Berkelbacteria bacterium GW2011_GWA2_46_7</name>
    <dbReference type="NCBI Taxonomy" id="1618335"/>
    <lineage>
        <taxon>Bacteria</taxon>
        <taxon>Candidatus Berkelbacteria</taxon>
    </lineage>
</organism>
<dbReference type="GO" id="GO:0042803">
    <property type="term" value="F:protein homodimerization activity"/>
    <property type="evidence" value="ECO:0007669"/>
    <property type="project" value="InterPro"/>
</dbReference>
<dbReference type="Proteomes" id="UP000034487">
    <property type="component" value="Unassembled WGS sequence"/>
</dbReference>
<dbReference type="GO" id="GO:0051082">
    <property type="term" value="F:unfolded protein binding"/>
    <property type="evidence" value="ECO:0007669"/>
    <property type="project" value="TreeGrafter"/>
</dbReference>
<dbReference type="GO" id="GO:0006457">
    <property type="term" value="P:protein folding"/>
    <property type="evidence" value="ECO:0007669"/>
    <property type="project" value="InterPro"/>
</dbReference>
<dbReference type="SUPFAM" id="SSF51064">
    <property type="entry name" value="Head domain of nucleotide exchange factor GrpE"/>
    <property type="match status" value="1"/>
</dbReference>
<comment type="similarity">
    <text evidence="1 3 4">Belongs to the GrpE family.</text>
</comment>
<dbReference type="InterPro" id="IPR013805">
    <property type="entry name" value="GrpE_CC"/>
</dbReference>
<sequence length="169" mass="19118">MMKKATSPKLSRLEKELASEHDAKLRLAAEYANYQKRVEVERASLIKHASKELLEKLFPIFDNFYRASTHAPEVSLEDLPKLTEGDYQKIFSYFSGLRLIERQLEQVLGEAGLKRIPTADQPFDHNLHEAISHEPSIEVPADHIIAEIEAGWTIDGSVIKPAKVRVSKG</sequence>
<dbReference type="PRINTS" id="PR00773">
    <property type="entry name" value="GRPEPROTEIN"/>
</dbReference>
<dbReference type="InterPro" id="IPR000740">
    <property type="entry name" value="GrpE"/>
</dbReference>
<dbReference type="HAMAP" id="MF_01151">
    <property type="entry name" value="GrpE"/>
    <property type="match status" value="1"/>
</dbReference>
<dbReference type="Gene3D" id="3.90.20.20">
    <property type="match status" value="1"/>
</dbReference>